<evidence type="ECO:0000313" key="4">
    <source>
        <dbReference type="Proteomes" id="UP001153620"/>
    </source>
</evidence>
<keyword evidence="4" id="KW-1185">Reference proteome</keyword>
<feature type="chain" id="PRO_5040205981" description="Secreted protein" evidence="2">
    <location>
        <begin position="20"/>
        <end position="173"/>
    </location>
</feature>
<feature type="compositionally biased region" description="Low complexity" evidence="1">
    <location>
        <begin position="63"/>
        <end position="81"/>
    </location>
</feature>
<gene>
    <name evidence="3" type="ORF">CHIRRI_LOCUS5575</name>
</gene>
<dbReference type="AlphaFoldDB" id="A0A9N9RSZ2"/>
<evidence type="ECO:0000256" key="2">
    <source>
        <dbReference type="SAM" id="SignalP"/>
    </source>
</evidence>
<proteinExistence type="predicted"/>
<feature type="compositionally biased region" description="Low complexity" evidence="1">
    <location>
        <begin position="96"/>
        <end position="106"/>
    </location>
</feature>
<evidence type="ECO:0000256" key="1">
    <source>
        <dbReference type="SAM" id="MobiDB-lite"/>
    </source>
</evidence>
<protein>
    <recommendedName>
        <fullName evidence="5">Secreted protein</fullName>
    </recommendedName>
</protein>
<reference evidence="3" key="2">
    <citation type="submission" date="2022-10" db="EMBL/GenBank/DDBJ databases">
        <authorList>
            <consortium name="ENA_rothamsted_submissions"/>
            <consortium name="culmorum"/>
            <person name="King R."/>
        </authorList>
    </citation>
    <scope>NUCLEOTIDE SEQUENCE</scope>
</reference>
<feature type="region of interest" description="Disordered" evidence="1">
    <location>
        <begin position="61"/>
        <end position="107"/>
    </location>
</feature>
<sequence length="173" mass="19388">MHGFILAIFGLLIVVQVQSACIRRQVLDDKIQFVDQNDDMESIREKIRTEMDQYRRLKEMSLKSKSSKATTTTTEASTLSHLLEDTPEEVPEESSSKATTSTSSSTVRHVHLIGHEELSVDVPEEAPGEVLEESENGEEMTTMGFKDLNIFDVPVLCKTGFVLVGTRCRKLAR</sequence>
<evidence type="ECO:0000313" key="3">
    <source>
        <dbReference type="EMBL" id="CAG9802669.1"/>
    </source>
</evidence>
<name>A0A9N9RSZ2_9DIPT</name>
<organism evidence="3 4">
    <name type="scientific">Chironomus riparius</name>
    <dbReference type="NCBI Taxonomy" id="315576"/>
    <lineage>
        <taxon>Eukaryota</taxon>
        <taxon>Metazoa</taxon>
        <taxon>Ecdysozoa</taxon>
        <taxon>Arthropoda</taxon>
        <taxon>Hexapoda</taxon>
        <taxon>Insecta</taxon>
        <taxon>Pterygota</taxon>
        <taxon>Neoptera</taxon>
        <taxon>Endopterygota</taxon>
        <taxon>Diptera</taxon>
        <taxon>Nematocera</taxon>
        <taxon>Chironomoidea</taxon>
        <taxon>Chironomidae</taxon>
        <taxon>Chironominae</taxon>
        <taxon>Chironomus</taxon>
    </lineage>
</organism>
<keyword evidence="2" id="KW-0732">Signal</keyword>
<feature type="signal peptide" evidence="2">
    <location>
        <begin position="1"/>
        <end position="19"/>
    </location>
</feature>
<reference evidence="3" key="1">
    <citation type="submission" date="2022-01" db="EMBL/GenBank/DDBJ databases">
        <authorList>
            <person name="King R."/>
        </authorList>
    </citation>
    <scope>NUCLEOTIDE SEQUENCE</scope>
</reference>
<dbReference type="EMBL" id="OU895878">
    <property type="protein sequence ID" value="CAG9802669.1"/>
    <property type="molecule type" value="Genomic_DNA"/>
</dbReference>
<accession>A0A9N9RSZ2</accession>
<evidence type="ECO:0008006" key="5">
    <source>
        <dbReference type="Google" id="ProtNLM"/>
    </source>
</evidence>
<dbReference type="Proteomes" id="UP001153620">
    <property type="component" value="Chromosome 2"/>
</dbReference>